<dbReference type="InterPro" id="IPR046732">
    <property type="entry name" value="DUF6624"/>
</dbReference>
<organism evidence="1 2">
    <name type="scientific">Chryseobacterium rhizoplanae</name>
    <dbReference type="NCBI Taxonomy" id="1609531"/>
    <lineage>
        <taxon>Bacteria</taxon>
        <taxon>Pseudomonadati</taxon>
        <taxon>Bacteroidota</taxon>
        <taxon>Flavobacteriia</taxon>
        <taxon>Flavobacteriales</taxon>
        <taxon>Weeksellaceae</taxon>
        <taxon>Chryseobacterium group</taxon>
        <taxon>Chryseobacterium</taxon>
    </lineage>
</organism>
<dbReference type="Proteomes" id="UP000316916">
    <property type="component" value="Unassembled WGS sequence"/>
</dbReference>
<protein>
    <submittedName>
        <fullName evidence="1">Uncharacterized protein</fullName>
    </submittedName>
</protein>
<dbReference type="Pfam" id="PF20329">
    <property type="entry name" value="DUF6624"/>
    <property type="match status" value="1"/>
</dbReference>
<dbReference type="RefSeq" id="WP_228451439.1">
    <property type="nucleotide sequence ID" value="NZ_FXTC01000001.1"/>
</dbReference>
<reference evidence="1 2" key="1">
    <citation type="submission" date="2017-05" db="EMBL/GenBank/DDBJ databases">
        <authorList>
            <person name="Varghese N."/>
            <person name="Submissions S."/>
        </authorList>
    </citation>
    <scope>NUCLEOTIDE SEQUENCE [LARGE SCALE GENOMIC DNA]</scope>
    <source>
        <strain evidence="1 2">DSM 29371</strain>
    </source>
</reference>
<keyword evidence="2" id="KW-1185">Reference proteome</keyword>
<proteinExistence type="predicted"/>
<name>A0A521AQA6_9FLAO</name>
<accession>A0A521AQA6</accession>
<evidence type="ECO:0000313" key="1">
    <source>
        <dbReference type="EMBL" id="SMO37023.1"/>
    </source>
</evidence>
<sequence>MLYQQSIIIYYNMDNFPFEKELIELADKDLTVREGLLAAGKLSGGYHPEMEKVHKANAQRLREIIAEIGFPTLSKVGEKGSNAAWLIIQHAIGEPEFMKKCSTMMEENSSDINPIHKAYLHDRIQFFQSKPQKYGTQLTTDGKIYPVENKENLNKEREKVNLPVLSEAEINKIPEPEDIPEIDDKNVEYTVWRKKVGWI</sequence>
<gene>
    <name evidence="1" type="ORF">SAMN06265171_101353</name>
</gene>
<dbReference type="EMBL" id="FXTC01000001">
    <property type="protein sequence ID" value="SMO37023.1"/>
    <property type="molecule type" value="Genomic_DNA"/>
</dbReference>
<dbReference type="AlphaFoldDB" id="A0A521AQA6"/>
<evidence type="ECO:0000313" key="2">
    <source>
        <dbReference type="Proteomes" id="UP000316916"/>
    </source>
</evidence>